<feature type="region of interest" description="Disordered" evidence="1">
    <location>
        <begin position="1"/>
        <end position="44"/>
    </location>
</feature>
<proteinExistence type="predicted"/>
<evidence type="ECO:0000313" key="2">
    <source>
        <dbReference type="EnsemblPlants" id="OPUNC02G12100.1"/>
    </source>
</evidence>
<name>A0A0E0JYW3_ORYPU</name>
<dbReference type="EnsemblPlants" id="OPUNC02G12100.1">
    <property type="protein sequence ID" value="OPUNC02G12100.1"/>
    <property type="gene ID" value="OPUNC02G12100"/>
</dbReference>
<keyword evidence="3" id="KW-1185">Reference proteome</keyword>
<dbReference type="AlphaFoldDB" id="A0A0E0JYW3"/>
<evidence type="ECO:0000256" key="1">
    <source>
        <dbReference type="SAM" id="MobiDB-lite"/>
    </source>
</evidence>
<organism evidence="2">
    <name type="scientific">Oryza punctata</name>
    <name type="common">Red rice</name>
    <dbReference type="NCBI Taxonomy" id="4537"/>
    <lineage>
        <taxon>Eukaryota</taxon>
        <taxon>Viridiplantae</taxon>
        <taxon>Streptophyta</taxon>
        <taxon>Embryophyta</taxon>
        <taxon>Tracheophyta</taxon>
        <taxon>Spermatophyta</taxon>
        <taxon>Magnoliopsida</taxon>
        <taxon>Liliopsida</taxon>
        <taxon>Poales</taxon>
        <taxon>Poaceae</taxon>
        <taxon>BOP clade</taxon>
        <taxon>Oryzoideae</taxon>
        <taxon>Oryzeae</taxon>
        <taxon>Oryzinae</taxon>
        <taxon>Oryza</taxon>
    </lineage>
</organism>
<evidence type="ECO:0000313" key="3">
    <source>
        <dbReference type="Proteomes" id="UP000026962"/>
    </source>
</evidence>
<dbReference type="Gramene" id="OPUNC02G12100.1">
    <property type="protein sequence ID" value="OPUNC02G12100.1"/>
    <property type="gene ID" value="OPUNC02G12100"/>
</dbReference>
<accession>A0A0E0JYW3</accession>
<reference evidence="2" key="2">
    <citation type="submission" date="2018-05" db="EMBL/GenBank/DDBJ databases">
        <title>OpunRS2 (Oryza punctata Reference Sequence Version 2).</title>
        <authorList>
            <person name="Zhang J."/>
            <person name="Kudrna D."/>
            <person name="Lee S."/>
            <person name="Talag J."/>
            <person name="Welchert J."/>
            <person name="Wing R.A."/>
        </authorList>
    </citation>
    <scope>NUCLEOTIDE SEQUENCE [LARGE SCALE GENOMIC DNA]</scope>
</reference>
<protein>
    <submittedName>
        <fullName evidence="2">Uncharacterized protein</fullName>
    </submittedName>
</protein>
<dbReference type="HOGENOM" id="CLU_2692043_0_0_1"/>
<sequence>MYQLKPTTPHVLPQISDTPWRRDDNTVAVDGGSRRTVRTERRTMTSRQLRRRCCFGPRCRTHSNAFTRKEEVFT</sequence>
<dbReference type="Proteomes" id="UP000026962">
    <property type="component" value="Chromosome 2"/>
</dbReference>
<reference evidence="2" key="1">
    <citation type="submission" date="2015-04" db="UniProtKB">
        <authorList>
            <consortium name="EnsemblPlants"/>
        </authorList>
    </citation>
    <scope>IDENTIFICATION</scope>
</reference>